<keyword evidence="1" id="KW-0732">Signal</keyword>
<dbReference type="PANTHER" id="PTHR43135:SF3">
    <property type="entry name" value="ALPHA-D-RIBOSE 1-METHYLPHOSPHONATE 5-TRIPHOSPHATE DIPHOSPHATASE"/>
    <property type="match status" value="1"/>
</dbReference>
<feature type="signal peptide" evidence="1">
    <location>
        <begin position="1"/>
        <end position="28"/>
    </location>
</feature>
<dbReference type="Gene3D" id="3.40.50.10910">
    <property type="entry name" value="Amidohydrolase"/>
    <property type="match status" value="1"/>
</dbReference>
<sequence length="537" mass="59720">MIFRQFARITTIAATIVAVLFAAASAQSVPERSLGEGPYDRLVIRGVTVIDGAGAPPFGPMDVVVEDGRITGIVPVGAPGLPINQGRRPPAGTREIDAHGMFLLPGFINMHGHIHNEDTGQGVPPDYIFKLWLAHGITTVRELGNEAGAAWTAGVARSSARNEIDAPNIYPYPVFRGWSAGEVDTPDQARARIRQLKRDGAVGVKFFGAPEEILWAGLEEAKRQGLKTTMHHAQLDVAHADVMDTSAHGLGSMEHWYGLPEALFDDRTLQDYPVDYNYNDEQHRFENAGKLWKQAAGPDTDRWEEVMSTLLEREFSIIPTFSIYSASRDWMRKRRAVWHDDYTMPTLWKFYAPDRNAHGSYWFDWGAEQEAAWKENYRLWMRFINDYKNRGGKVGVGEDAGYIYSTYGFGFVEEMEMLREAGFHPLEVIKAATLDGAKILGVESETGSIQVGKRADLVIVKENPLANLKVLYATGHVKLDPETNRPVQVGGVDYVVKNGVVYEGAMLRDEIKSMVAGEKERRGVAPGPMPVVDFELQ</sequence>
<dbReference type="Gene3D" id="2.30.40.10">
    <property type="entry name" value="Urease, subunit C, domain 1"/>
    <property type="match status" value="2"/>
</dbReference>
<gene>
    <name evidence="3" type="ORF">ACFMB1_16120</name>
</gene>
<keyword evidence="4" id="KW-1185">Reference proteome</keyword>
<dbReference type="EMBL" id="JBHPON010000002">
    <property type="protein sequence ID" value="MFC6037082.1"/>
    <property type="molecule type" value="Genomic_DNA"/>
</dbReference>
<dbReference type="InterPro" id="IPR011059">
    <property type="entry name" value="Metal-dep_hydrolase_composite"/>
</dbReference>
<protein>
    <submittedName>
        <fullName evidence="3">Amidohydrolase family protein</fullName>
    </submittedName>
</protein>
<comment type="caution">
    <text evidence="3">The sequence shown here is derived from an EMBL/GenBank/DDBJ whole genome shotgun (WGS) entry which is preliminary data.</text>
</comment>
<dbReference type="InterPro" id="IPR051781">
    <property type="entry name" value="Metallo-dep_Hydrolase"/>
</dbReference>
<dbReference type="Gene3D" id="1.20.58.520">
    <property type="entry name" value="Amidohydrolase"/>
    <property type="match status" value="1"/>
</dbReference>
<dbReference type="SUPFAM" id="SSF51556">
    <property type="entry name" value="Metallo-dependent hydrolases"/>
    <property type="match status" value="1"/>
</dbReference>
<dbReference type="Proteomes" id="UP001596116">
    <property type="component" value="Unassembled WGS sequence"/>
</dbReference>
<evidence type="ECO:0000259" key="2">
    <source>
        <dbReference type="Pfam" id="PF01979"/>
    </source>
</evidence>
<accession>A0ABW1L256</accession>
<organism evidence="3 4">
    <name type="scientific">Hyphococcus aureus</name>
    <dbReference type="NCBI Taxonomy" id="2666033"/>
    <lineage>
        <taxon>Bacteria</taxon>
        <taxon>Pseudomonadati</taxon>
        <taxon>Pseudomonadota</taxon>
        <taxon>Alphaproteobacteria</taxon>
        <taxon>Parvularculales</taxon>
        <taxon>Parvularculaceae</taxon>
        <taxon>Hyphococcus</taxon>
    </lineage>
</organism>
<reference evidence="3 4" key="1">
    <citation type="submission" date="2024-09" db="EMBL/GenBank/DDBJ databases">
        <authorList>
            <person name="Zhang Z.-H."/>
        </authorList>
    </citation>
    <scope>NUCLEOTIDE SEQUENCE [LARGE SCALE GENOMIC DNA]</scope>
    <source>
        <strain evidence="3 4">HHTR114</strain>
    </source>
</reference>
<evidence type="ECO:0000313" key="3">
    <source>
        <dbReference type="EMBL" id="MFC6037082.1"/>
    </source>
</evidence>
<dbReference type="Gene3D" id="3.20.20.140">
    <property type="entry name" value="Metal-dependent hydrolases"/>
    <property type="match status" value="1"/>
</dbReference>
<proteinExistence type="predicted"/>
<dbReference type="InterPro" id="IPR006680">
    <property type="entry name" value="Amidohydro-rel"/>
</dbReference>
<evidence type="ECO:0000256" key="1">
    <source>
        <dbReference type="SAM" id="SignalP"/>
    </source>
</evidence>
<dbReference type="SUPFAM" id="SSF51338">
    <property type="entry name" value="Composite domain of metallo-dependent hydrolases"/>
    <property type="match status" value="1"/>
</dbReference>
<dbReference type="Gene3D" id="3.30.110.90">
    <property type="entry name" value="Amidohydrolase"/>
    <property type="match status" value="1"/>
</dbReference>
<dbReference type="InterPro" id="IPR032466">
    <property type="entry name" value="Metal_Hydrolase"/>
</dbReference>
<name>A0ABW1L256_9PROT</name>
<feature type="domain" description="Amidohydrolase-related" evidence="2">
    <location>
        <begin position="386"/>
        <end position="480"/>
    </location>
</feature>
<evidence type="ECO:0000313" key="4">
    <source>
        <dbReference type="Proteomes" id="UP001596116"/>
    </source>
</evidence>
<dbReference type="PANTHER" id="PTHR43135">
    <property type="entry name" value="ALPHA-D-RIBOSE 1-METHYLPHOSPHONATE 5-TRIPHOSPHATE DIPHOSPHATASE"/>
    <property type="match status" value="1"/>
</dbReference>
<feature type="chain" id="PRO_5045535726" evidence="1">
    <location>
        <begin position="29"/>
        <end position="537"/>
    </location>
</feature>
<dbReference type="Pfam" id="PF01979">
    <property type="entry name" value="Amidohydro_1"/>
    <property type="match status" value="1"/>
</dbReference>
<dbReference type="RefSeq" id="WP_379881673.1">
    <property type="nucleotide sequence ID" value="NZ_JBHPON010000002.1"/>
</dbReference>